<reference evidence="2" key="1">
    <citation type="submission" date="2020-10" db="EMBL/GenBank/DDBJ databases">
        <authorList>
            <person name="Gilroy R."/>
        </authorList>
    </citation>
    <scope>NUCLEOTIDE SEQUENCE</scope>
    <source>
        <strain evidence="2">20514</strain>
    </source>
</reference>
<dbReference type="InterPro" id="IPR038726">
    <property type="entry name" value="PDDEXK_AddAB-type"/>
</dbReference>
<protein>
    <submittedName>
        <fullName evidence="2">PD-(D/E)XK nuclease family protein</fullName>
    </submittedName>
</protein>
<dbReference type="SUPFAM" id="SSF52540">
    <property type="entry name" value="P-loop containing nucleoside triphosphate hydrolases"/>
    <property type="match status" value="1"/>
</dbReference>
<dbReference type="InterPro" id="IPR027417">
    <property type="entry name" value="P-loop_NTPase"/>
</dbReference>
<sequence length="793" mass="89885">MVPFLRQVASAYYGRGEVETSCFIFPNRRSEVFFKKYLSDILAQRSRAGEAAVPLSVPATFTINDFIYRIYDIVPTDRIRLLLELYRIYSGMYGKAETLDEFIFWGDIIIGDFNDVDKYLADASQLYTNIADLKNIQDSYNYLSERQRKAIETFVGHFSDRNGRLTVDLGSDNPRVKEKFLQIWNLLYGLYESFKESLARKGMAYEGMVYRGVAERFLEEPAESVLSGIFPGTERFVFVGLNALNECEKTVMRSMKRASLAEFCWDYSGTMIRDSYNRSSFFMEENVREFPPSVDTDCGVAPGVPRIRVISVPSSVGQVKQLPRIFREIADSYTGGDMSRVGILGSTGGELKADCAVVLPDENLLMPVLNTVPPEIRDINVTMGYPMVSSAFYLYMSLVMDVQMNLRRKGDRWYFYHRPVRTLFSDSIFRMAAGEEGRRKIDMVKAAGQLFIPADELDAGGILSAVFRPVVTDRTEQGQEVSDRLASYLMEVVGMTVPALRKAGADKVELEFAMEFSKTVSSLRRTGLPVKAQTYIRILKQILAPVSVPFKGEPLQGLQVMGPLETRALDFDNIVLMSANEGIFPRRTVSSSFIPPELRRGFGLPTYEYQDAVWAYYFYRMLSRASNVWLLYDSRTEGLKSGEESRYIKQLRYHFDVPLERYVVGASFSDPVAVNALPKTDGDIARIRGMVFSATSLQEYLACPARFYYHQIKKLGPDEEVSEVLDAGVFGNVFHEVMHALYLGEGAMASDLPAREWARQASPEEKLSGVTPGYISSWLERRPAIRDKVRRMI</sequence>
<accession>A0A9D9EJ77</accession>
<organism evidence="2 3">
    <name type="scientific">Candidatus Cryptobacteroides merdigallinarum</name>
    <dbReference type="NCBI Taxonomy" id="2840770"/>
    <lineage>
        <taxon>Bacteria</taxon>
        <taxon>Pseudomonadati</taxon>
        <taxon>Bacteroidota</taxon>
        <taxon>Bacteroidia</taxon>
        <taxon>Bacteroidales</taxon>
        <taxon>Candidatus Cryptobacteroides</taxon>
    </lineage>
</organism>
<evidence type="ECO:0000313" key="3">
    <source>
        <dbReference type="Proteomes" id="UP000810252"/>
    </source>
</evidence>
<feature type="non-terminal residue" evidence="2">
    <location>
        <position position="793"/>
    </location>
</feature>
<dbReference type="EMBL" id="JADIMQ010000066">
    <property type="protein sequence ID" value="MBO8448519.1"/>
    <property type="molecule type" value="Genomic_DNA"/>
</dbReference>
<reference evidence="2" key="2">
    <citation type="journal article" date="2021" name="PeerJ">
        <title>Extensive microbial diversity within the chicken gut microbiome revealed by metagenomics and culture.</title>
        <authorList>
            <person name="Gilroy R."/>
            <person name="Ravi A."/>
            <person name="Getino M."/>
            <person name="Pursley I."/>
            <person name="Horton D.L."/>
            <person name="Alikhan N.F."/>
            <person name="Baker D."/>
            <person name="Gharbi K."/>
            <person name="Hall N."/>
            <person name="Watson M."/>
            <person name="Adriaenssens E.M."/>
            <person name="Foster-Nyarko E."/>
            <person name="Jarju S."/>
            <person name="Secka A."/>
            <person name="Antonio M."/>
            <person name="Oren A."/>
            <person name="Chaudhuri R.R."/>
            <person name="La Ragione R."/>
            <person name="Hildebrand F."/>
            <person name="Pallen M.J."/>
        </authorList>
    </citation>
    <scope>NUCLEOTIDE SEQUENCE</scope>
    <source>
        <strain evidence="2">20514</strain>
    </source>
</reference>
<dbReference type="AlphaFoldDB" id="A0A9D9EJ77"/>
<proteinExistence type="predicted"/>
<comment type="caution">
    <text evidence="2">The sequence shown here is derived from an EMBL/GenBank/DDBJ whole genome shotgun (WGS) entry which is preliminary data.</text>
</comment>
<dbReference type="Proteomes" id="UP000810252">
    <property type="component" value="Unassembled WGS sequence"/>
</dbReference>
<dbReference type="Pfam" id="PF12705">
    <property type="entry name" value="PDDEXK_1"/>
    <property type="match status" value="1"/>
</dbReference>
<evidence type="ECO:0000313" key="2">
    <source>
        <dbReference type="EMBL" id="MBO8448519.1"/>
    </source>
</evidence>
<feature type="domain" description="PD-(D/E)XK endonuclease-like" evidence="1">
    <location>
        <begin position="692"/>
        <end position="782"/>
    </location>
</feature>
<gene>
    <name evidence="2" type="ORF">IAC29_04525</name>
</gene>
<evidence type="ECO:0000259" key="1">
    <source>
        <dbReference type="Pfam" id="PF12705"/>
    </source>
</evidence>
<name>A0A9D9EJ77_9BACT</name>